<proteinExistence type="inferred from homology"/>
<dbReference type="AlphaFoldDB" id="A0AA39CXC6"/>
<organism evidence="6 7">
    <name type="scientific">Knufia peltigerae</name>
    <dbReference type="NCBI Taxonomy" id="1002370"/>
    <lineage>
        <taxon>Eukaryota</taxon>
        <taxon>Fungi</taxon>
        <taxon>Dikarya</taxon>
        <taxon>Ascomycota</taxon>
        <taxon>Pezizomycotina</taxon>
        <taxon>Eurotiomycetes</taxon>
        <taxon>Chaetothyriomycetidae</taxon>
        <taxon>Chaetothyriales</taxon>
        <taxon>Trichomeriaceae</taxon>
        <taxon>Knufia</taxon>
    </lineage>
</organism>
<dbReference type="EMBL" id="JAPDRN010000032">
    <property type="protein sequence ID" value="KAJ9635679.1"/>
    <property type="molecule type" value="Genomic_DNA"/>
</dbReference>
<feature type="domain" description="Survival protein SurE-like phosphatase/nucleotidase" evidence="5">
    <location>
        <begin position="20"/>
        <end position="224"/>
    </location>
</feature>
<evidence type="ECO:0000256" key="4">
    <source>
        <dbReference type="SAM" id="SignalP"/>
    </source>
</evidence>
<gene>
    <name evidence="6" type="ORF">H2204_005639</name>
</gene>
<dbReference type="PANTHER" id="PTHR30457">
    <property type="entry name" value="5'-NUCLEOTIDASE SURE"/>
    <property type="match status" value="1"/>
</dbReference>
<protein>
    <recommendedName>
        <fullName evidence="5">Survival protein SurE-like phosphatase/nucleotidase domain-containing protein</fullName>
    </recommendedName>
</protein>
<evidence type="ECO:0000313" key="7">
    <source>
        <dbReference type="Proteomes" id="UP001172681"/>
    </source>
</evidence>
<comment type="caution">
    <text evidence="6">The sequence shown here is derived from an EMBL/GenBank/DDBJ whole genome shotgun (WGS) entry which is preliminary data.</text>
</comment>
<evidence type="ECO:0000256" key="2">
    <source>
        <dbReference type="ARBA" id="ARBA00022723"/>
    </source>
</evidence>
<dbReference type="InterPro" id="IPR030048">
    <property type="entry name" value="SurE"/>
</dbReference>
<evidence type="ECO:0000313" key="6">
    <source>
        <dbReference type="EMBL" id="KAJ9635679.1"/>
    </source>
</evidence>
<dbReference type="InterPro" id="IPR036523">
    <property type="entry name" value="SurE-like_sf"/>
</dbReference>
<feature type="signal peptide" evidence="4">
    <location>
        <begin position="1"/>
        <end position="17"/>
    </location>
</feature>
<reference evidence="6" key="1">
    <citation type="submission" date="2022-10" db="EMBL/GenBank/DDBJ databases">
        <title>Culturing micro-colonial fungi from biological soil crusts in the Mojave desert and describing Neophaeococcomyces mojavensis, and introducing the new genera and species Taxawa tesnikishii.</title>
        <authorList>
            <person name="Kurbessoian T."/>
            <person name="Stajich J.E."/>
        </authorList>
    </citation>
    <scope>NUCLEOTIDE SEQUENCE</scope>
    <source>
        <strain evidence="6">TK_35</strain>
    </source>
</reference>
<dbReference type="SUPFAM" id="SSF64167">
    <property type="entry name" value="SurE-like"/>
    <property type="match status" value="1"/>
</dbReference>
<dbReference type="Pfam" id="PF01975">
    <property type="entry name" value="SurE"/>
    <property type="match status" value="1"/>
</dbReference>
<dbReference type="InterPro" id="IPR002828">
    <property type="entry name" value="SurE-like_Pase/nucleotidase"/>
</dbReference>
<dbReference type="PANTHER" id="PTHR30457:SF0">
    <property type="entry name" value="PHOSPHATASE, PUTATIVE (AFU_ORTHOLOGUE AFUA_4G01070)-RELATED"/>
    <property type="match status" value="1"/>
</dbReference>
<evidence type="ECO:0000256" key="1">
    <source>
        <dbReference type="ARBA" id="ARBA00011062"/>
    </source>
</evidence>
<evidence type="ECO:0000259" key="5">
    <source>
        <dbReference type="Pfam" id="PF01975"/>
    </source>
</evidence>
<sequence length="320" mass="33685">MFKSLLAAFVLFRVAFGLNILLNNDDGFGASNIREFYRLLVAAGHNVYMVAPAFDNSGQGGRMSLTTSPTLATPSQFNLVPAGSPSLGQDPHDSHIWYYNGTPASCTLIGLDHVLPTFGDFAVPDLFVSGPNFGDNVGTFAFTGSGTIGATYTAIGRNVPGIAFSAANPTLGYTALTNTTNPSTWAAELAVQFVDTVAKNARPGKPLLPLGYGLNVNFPPLNSTCMRPPLVASRFSGGSGMPKFQYNDTSKLVGIADNNYFGVISAGENQCINGDCGLPGESVVVTACQTSVTVFTVDYDAPMNRDTFAVEQLVFGASGW</sequence>
<keyword evidence="2" id="KW-0479">Metal-binding</keyword>
<dbReference type="GO" id="GO:0008252">
    <property type="term" value="F:nucleotidase activity"/>
    <property type="evidence" value="ECO:0007669"/>
    <property type="project" value="InterPro"/>
</dbReference>
<keyword evidence="3" id="KW-0378">Hydrolase</keyword>
<accession>A0AA39CXC6</accession>
<dbReference type="Gene3D" id="3.40.1210.10">
    <property type="entry name" value="Survival protein SurE-like phosphatase/nucleotidase"/>
    <property type="match status" value="1"/>
</dbReference>
<dbReference type="GO" id="GO:0046872">
    <property type="term" value="F:metal ion binding"/>
    <property type="evidence" value="ECO:0007669"/>
    <property type="project" value="UniProtKB-KW"/>
</dbReference>
<name>A0AA39CXC6_9EURO</name>
<dbReference type="Proteomes" id="UP001172681">
    <property type="component" value="Unassembled WGS sequence"/>
</dbReference>
<keyword evidence="7" id="KW-1185">Reference proteome</keyword>
<feature type="chain" id="PRO_5041207007" description="Survival protein SurE-like phosphatase/nucleotidase domain-containing protein" evidence="4">
    <location>
        <begin position="18"/>
        <end position="320"/>
    </location>
</feature>
<dbReference type="NCBIfam" id="TIGR00087">
    <property type="entry name" value="surE"/>
    <property type="match status" value="1"/>
</dbReference>
<evidence type="ECO:0000256" key="3">
    <source>
        <dbReference type="ARBA" id="ARBA00022801"/>
    </source>
</evidence>
<comment type="similarity">
    <text evidence="1">Belongs to the SurE nucleotidase family.</text>
</comment>
<keyword evidence="4" id="KW-0732">Signal</keyword>